<evidence type="ECO:0000313" key="2">
    <source>
        <dbReference type="Proteomes" id="UP000050790"/>
    </source>
</evidence>
<evidence type="ECO:0000313" key="3">
    <source>
        <dbReference type="WBParaSite" id="SMRG1_83780.1"/>
    </source>
</evidence>
<sequence>MRHSFATGQFILLYLIIVLIYKFFDCHEICTNPELKIYDKEIFKSHAYNFSHHYYYSRTILSDQSPPIVSGKFEILNDTKEINATFPFTFYGSQVTNFRILTTGELLAVRTSYYLDGDGDENS</sequence>
<keyword evidence="1" id="KW-0472">Membrane</keyword>
<organism evidence="2 3">
    <name type="scientific">Schistosoma margrebowiei</name>
    <dbReference type="NCBI Taxonomy" id="48269"/>
    <lineage>
        <taxon>Eukaryota</taxon>
        <taxon>Metazoa</taxon>
        <taxon>Spiralia</taxon>
        <taxon>Lophotrochozoa</taxon>
        <taxon>Platyhelminthes</taxon>
        <taxon>Trematoda</taxon>
        <taxon>Digenea</taxon>
        <taxon>Strigeidida</taxon>
        <taxon>Schistosomatoidea</taxon>
        <taxon>Schistosomatidae</taxon>
        <taxon>Schistosoma</taxon>
    </lineage>
</organism>
<accession>A0AA85AJ17</accession>
<keyword evidence="1" id="KW-1133">Transmembrane helix</keyword>
<protein>
    <submittedName>
        <fullName evidence="3">Uncharacterized protein</fullName>
    </submittedName>
</protein>
<evidence type="ECO:0000256" key="1">
    <source>
        <dbReference type="SAM" id="Phobius"/>
    </source>
</evidence>
<dbReference type="AlphaFoldDB" id="A0AA85AJ17"/>
<reference evidence="3" key="1">
    <citation type="submission" date="2023-11" db="UniProtKB">
        <authorList>
            <consortium name="WormBaseParasite"/>
        </authorList>
    </citation>
    <scope>IDENTIFICATION</scope>
</reference>
<feature type="transmembrane region" description="Helical" evidence="1">
    <location>
        <begin position="7"/>
        <end position="24"/>
    </location>
</feature>
<keyword evidence="1" id="KW-0812">Transmembrane</keyword>
<dbReference type="Proteomes" id="UP000050790">
    <property type="component" value="Unassembled WGS sequence"/>
</dbReference>
<dbReference type="WBParaSite" id="SMRG1_83780.1">
    <property type="protein sequence ID" value="SMRG1_83780.1"/>
    <property type="gene ID" value="SMRG1_83780"/>
</dbReference>
<name>A0AA85AJ17_9TREM</name>
<proteinExistence type="predicted"/>